<name>A0A250KRN6_9GAMM</name>
<dbReference type="EMBL" id="AP017928">
    <property type="protein sequence ID" value="BBA34222.1"/>
    <property type="molecule type" value="Genomic_DNA"/>
</dbReference>
<organism evidence="1 2">
    <name type="scientific">Methylocaldum marinum</name>
    <dbReference type="NCBI Taxonomy" id="1432792"/>
    <lineage>
        <taxon>Bacteria</taxon>
        <taxon>Pseudomonadati</taxon>
        <taxon>Pseudomonadota</taxon>
        <taxon>Gammaproteobacteria</taxon>
        <taxon>Methylococcales</taxon>
        <taxon>Methylococcaceae</taxon>
        <taxon>Methylocaldum</taxon>
    </lineage>
</organism>
<evidence type="ECO:0008006" key="3">
    <source>
        <dbReference type="Google" id="ProtNLM"/>
    </source>
</evidence>
<dbReference type="InterPro" id="IPR014894">
    <property type="entry name" value="DcrB/EagT6"/>
</dbReference>
<sequence>MTAYHTNELSFDLPEDFKDKTHHIFSLTDAGPSPFNLVISRHPIGDEETLETYGERLASELAQSLPKFDLIRSRLILVAGQAGWGLEYRWLNQGQWLHQRQATLFHEADAGARLAVQFTATVAGDFSDRWKQVFADILGSIRLRPTEA</sequence>
<dbReference type="InterPro" id="IPR016123">
    <property type="entry name" value="Mog1/PsbP_a/b/a-sand"/>
</dbReference>
<dbReference type="Gene3D" id="3.40.1000.10">
    <property type="entry name" value="Mog1/PsbP, alpha/beta/alpha sandwich"/>
    <property type="match status" value="1"/>
</dbReference>
<accession>A0A250KRN6</accession>
<protein>
    <recommendedName>
        <fullName evidence="3">DUF1795 domain-containing protein</fullName>
    </recommendedName>
</protein>
<evidence type="ECO:0000313" key="1">
    <source>
        <dbReference type="EMBL" id="BBA34222.1"/>
    </source>
</evidence>
<evidence type="ECO:0000313" key="2">
    <source>
        <dbReference type="Proteomes" id="UP000266313"/>
    </source>
</evidence>
<proteinExistence type="predicted"/>
<dbReference type="OrthoDB" id="7018905at2"/>
<dbReference type="Proteomes" id="UP000266313">
    <property type="component" value="Chromosome"/>
</dbReference>
<dbReference type="KEGG" id="mmai:sS8_2270"/>
<dbReference type="Pfam" id="PF08786">
    <property type="entry name" value="DcrB"/>
    <property type="match status" value="1"/>
</dbReference>
<dbReference type="AlphaFoldDB" id="A0A250KRN6"/>
<dbReference type="SUPFAM" id="SSF55724">
    <property type="entry name" value="Mog1p/PsbP-like"/>
    <property type="match status" value="1"/>
</dbReference>
<gene>
    <name evidence="1" type="ORF">sS8_2270</name>
</gene>
<keyword evidence="2" id="KW-1185">Reference proteome</keyword>
<dbReference type="RefSeq" id="WP_119629677.1">
    <property type="nucleotide sequence ID" value="NZ_AP017928.1"/>
</dbReference>
<reference evidence="1 2" key="1">
    <citation type="submission" date="2016-12" db="EMBL/GenBank/DDBJ databases">
        <title>Genome sequencing of Methylocaldum marinum.</title>
        <authorList>
            <person name="Takeuchi M."/>
            <person name="Kamagata Y."/>
            <person name="Hiraoka S."/>
            <person name="Oshima K."/>
            <person name="Hattori M."/>
            <person name="Iwasaki W."/>
        </authorList>
    </citation>
    <scope>NUCLEOTIDE SEQUENCE [LARGE SCALE GENOMIC DNA]</scope>
    <source>
        <strain evidence="1 2">S8</strain>
    </source>
</reference>